<name>A0ACC2TQK5_9FUNG</name>
<organism evidence="1 2">
    <name type="scientific">Entomophthora muscae</name>
    <dbReference type="NCBI Taxonomy" id="34485"/>
    <lineage>
        <taxon>Eukaryota</taxon>
        <taxon>Fungi</taxon>
        <taxon>Fungi incertae sedis</taxon>
        <taxon>Zoopagomycota</taxon>
        <taxon>Entomophthoromycotina</taxon>
        <taxon>Entomophthoromycetes</taxon>
        <taxon>Entomophthorales</taxon>
        <taxon>Entomophthoraceae</taxon>
        <taxon>Entomophthora</taxon>
    </lineage>
</organism>
<keyword evidence="2" id="KW-1185">Reference proteome</keyword>
<reference evidence="1" key="1">
    <citation type="submission" date="2022-04" db="EMBL/GenBank/DDBJ databases">
        <title>Genome of the entomopathogenic fungus Entomophthora muscae.</title>
        <authorList>
            <person name="Elya C."/>
            <person name="Lovett B.R."/>
            <person name="Lee E."/>
            <person name="Macias A.M."/>
            <person name="Hajek A.E."/>
            <person name="De Bivort B.L."/>
            <person name="Kasson M.T."/>
            <person name="De Fine Licht H.H."/>
            <person name="Stajich J.E."/>
        </authorList>
    </citation>
    <scope>NUCLEOTIDE SEQUENCE</scope>
    <source>
        <strain evidence="1">Berkeley</strain>
    </source>
</reference>
<protein>
    <submittedName>
        <fullName evidence="1">Uncharacterized protein</fullName>
    </submittedName>
</protein>
<dbReference type="EMBL" id="QTSX02002227">
    <property type="protein sequence ID" value="KAJ9077020.1"/>
    <property type="molecule type" value="Genomic_DNA"/>
</dbReference>
<gene>
    <name evidence="1" type="ORF">DSO57_1020647</name>
</gene>
<evidence type="ECO:0000313" key="1">
    <source>
        <dbReference type="EMBL" id="KAJ9077020.1"/>
    </source>
</evidence>
<accession>A0ACC2TQK5</accession>
<dbReference type="Proteomes" id="UP001165960">
    <property type="component" value="Unassembled WGS sequence"/>
</dbReference>
<evidence type="ECO:0000313" key="2">
    <source>
        <dbReference type="Proteomes" id="UP001165960"/>
    </source>
</evidence>
<comment type="caution">
    <text evidence="1">The sequence shown here is derived from an EMBL/GenBank/DDBJ whole genome shotgun (WGS) entry which is preliminary data.</text>
</comment>
<sequence length="83" mass="9334">MIFNSNIFDSTSNQDSSSQISFNGGEAQNVEAPVYIQAFEAGNKEADLLLSPDPYGFDLFHHARNYLPKEEGSKSWETFIKIE</sequence>
<proteinExistence type="predicted"/>